<dbReference type="RefSeq" id="WP_074199266.1">
    <property type="nucleotide sequence ID" value="NZ_FSQZ01000001.1"/>
</dbReference>
<organism evidence="1 2">
    <name type="scientific">Acetomicrobium flavidum</name>
    <dbReference type="NCBI Taxonomy" id="49896"/>
    <lineage>
        <taxon>Bacteria</taxon>
        <taxon>Thermotogati</taxon>
        <taxon>Synergistota</taxon>
        <taxon>Synergistia</taxon>
        <taxon>Synergistales</taxon>
        <taxon>Acetomicrobiaceae</taxon>
        <taxon>Acetomicrobium</taxon>
    </lineage>
</organism>
<keyword evidence="2" id="KW-1185">Reference proteome</keyword>
<reference evidence="1 2" key="1">
    <citation type="submission" date="2016-11" db="EMBL/GenBank/DDBJ databases">
        <authorList>
            <person name="Varghese N."/>
            <person name="Submissions S."/>
        </authorList>
    </citation>
    <scope>NUCLEOTIDE SEQUENCE [LARGE SCALE GENOMIC DNA]</scope>
    <source>
        <strain evidence="1 2">DSM 20664</strain>
    </source>
</reference>
<accession>A0ABY1JC87</accession>
<proteinExistence type="predicted"/>
<name>A0ABY1JC87_9BACT</name>
<gene>
    <name evidence="1" type="ORF">SAMN05444368_0676</name>
</gene>
<dbReference type="InterPro" id="IPR041202">
    <property type="entry name" value="BaeRF_family10"/>
</dbReference>
<dbReference type="Proteomes" id="UP000185093">
    <property type="component" value="Unassembled WGS sequence"/>
</dbReference>
<evidence type="ECO:0000313" key="2">
    <source>
        <dbReference type="Proteomes" id="UP000185093"/>
    </source>
</evidence>
<protein>
    <submittedName>
        <fullName evidence="1">Peptide chain release factor subunit 1</fullName>
    </submittedName>
</protein>
<dbReference type="Pfam" id="PF18854">
    <property type="entry name" value="baeRF_family10"/>
    <property type="match status" value="1"/>
</dbReference>
<dbReference type="Gene3D" id="3.30.420.60">
    <property type="entry name" value="eRF1 domain 2"/>
    <property type="match status" value="1"/>
</dbReference>
<evidence type="ECO:0000313" key="1">
    <source>
        <dbReference type="EMBL" id="SIN64839.1"/>
    </source>
</evidence>
<sequence>MFESVAKTLLRECETKTRLMSFYIDCDRSKRSAKEILIDLKNLQKKAIEEGANFYADTRYSERISSIFNDLGEKLVHGGLGEAKGIACFADLEGDYYRFIELPVSVENLVKFSDHPFLAPLIEALYPHRLTLVAVVEARRATFYRVFASAIDKLLTLEEDVPPKVKSAGWYGLEETRIKRHVEDHVKRHLKNVAATLRALYDDDDYSLVLIGGNANYALVVADLVGEILADTPVEVCSKLGITDQVRIILEAVTDHAIKSFVESSSKLVQSIITEYEKGGMAIAGLRGVIRASNLYAIHQLVIDEYRMIGGKRCGSCGALGVDEDACPLCHGAMEVVDDLIDLLVCGTLRNDGDVIVIGGQSPLREYDGIGASLRFAI</sequence>
<dbReference type="InterPro" id="IPR042226">
    <property type="entry name" value="eFR1_2_sf"/>
</dbReference>
<dbReference type="EMBL" id="FSQZ01000001">
    <property type="protein sequence ID" value="SIN64839.1"/>
    <property type="molecule type" value="Genomic_DNA"/>
</dbReference>
<comment type="caution">
    <text evidence="1">The sequence shown here is derived from an EMBL/GenBank/DDBJ whole genome shotgun (WGS) entry which is preliminary data.</text>
</comment>